<organism evidence="6 7">
    <name type="scientific">Guyanagaster necrorhizus</name>
    <dbReference type="NCBI Taxonomy" id="856835"/>
    <lineage>
        <taxon>Eukaryota</taxon>
        <taxon>Fungi</taxon>
        <taxon>Dikarya</taxon>
        <taxon>Basidiomycota</taxon>
        <taxon>Agaricomycotina</taxon>
        <taxon>Agaricomycetes</taxon>
        <taxon>Agaricomycetidae</taxon>
        <taxon>Agaricales</taxon>
        <taxon>Marasmiineae</taxon>
        <taxon>Physalacriaceae</taxon>
        <taxon>Guyanagaster</taxon>
    </lineage>
</organism>
<sequence>MAGESYGVCLAVYPLRLYWTYGEDTPPLLASAVYDKNVKLFAAGQTPINLASVMIGNGITDGITMVLSYFDVQCTTASVPPILDRKTCVYMKSALPRCRKWMIRSCVDQSDSINCGAAYSFCSSVLSAPYRQAVPSPNLLILPLSNTLPPRYILQYLDDLNIRTLLGVDPSLTANWD</sequence>
<keyword evidence="5" id="KW-0325">Glycoprotein</keyword>
<evidence type="ECO:0000256" key="3">
    <source>
        <dbReference type="ARBA" id="ARBA00022670"/>
    </source>
</evidence>
<dbReference type="Pfam" id="PF00450">
    <property type="entry name" value="Peptidase_S10"/>
    <property type="match status" value="1"/>
</dbReference>
<keyword evidence="4" id="KW-0378">Hydrolase</keyword>
<dbReference type="OrthoDB" id="443318at2759"/>
<comment type="similarity">
    <text evidence="1">Belongs to the peptidase S10 family.</text>
</comment>
<dbReference type="Proteomes" id="UP000812287">
    <property type="component" value="Unassembled WGS sequence"/>
</dbReference>
<keyword evidence="7" id="KW-1185">Reference proteome</keyword>
<dbReference type="Gene3D" id="1.10.287.410">
    <property type="match status" value="1"/>
</dbReference>
<comment type="caution">
    <text evidence="6">The sequence shown here is derived from an EMBL/GenBank/DDBJ whole genome shotgun (WGS) entry which is preliminary data.</text>
</comment>
<dbReference type="InterPro" id="IPR029058">
    <property type="entry name" value="AB_hydrolase_fold"/>
</dbReference>
<gene>
    <name evidence="6" type="ORF">BT62DRAFT_1014144</name>
</gene>
<dbReference type="EMBL" id="MU250602">
    <property type="protein sequence ID" value="KAG7439290.1"/>
    <property type="molecule type" value="Genomic_DNA"/>
</dbReference>
<dbReference type="GO" id="GO:0006508">
    <property type="term" value="P:proteolysis"/>
    <property type="evidence" value="ECO:0007669"/>
    <property type="project" value="UniProtKB-KW"/>
</dbReference>
<evidence type="ECO:0000256" key="1">
    <source>
        <dbReference type="ARBA" id="ARBA00009431"/>
    </source>
</evidence>
<evidence type="ECO:0000313" key="7">
    <source>
        <dbReference type="Proteomes" id="UP000812287"/>
    </source>
</evidence>
<evidence type="ECO:0000313" key="6">
    <source>
        <dbReference type="EMBL" id="KAG7439290.1"/>
    </source>
</evidence>
<reference evidence="6" key="1">
    <citation type="submission" date="2020-11" db="EMBL/GenBank/DDBJ databases">
        <title>Adaptations for nitrogen fixation in a non-lichenized fungal sporocarp promotes dispersal by wood-feeding termites.</title>
        <authorList>
            <consortium name="DOE Joint Genome Institute"/>
            <person name="Koch R.A."/>
            <person name="Yoon G."/>
            <person name="Arayal U."/>
            <person name="Lail K."/>
            <person name="Amirebrahimi M."/>
            <person name="Labutti K."/>
            <person name="Lipzen A."/>
            <person name="Riley R."/>
            <person name="Barry K."/>
            <person name="Henrissat B."/>
            <person name="Grigoriev I.V."/>
            <person name="Herr J.R."/>
            <person name="Aime M.C."/>
        </authorList>
    </citation>
    <scope>NUCLEOTIDE SEQUENCE</scope>
    <source>
        <strain evidence="6">MCA 3950</strain>
    </source>
</reference>
<dbReference type="GO" id="GO:0004185">
    <property type="term" value="F:serine-type carboxypeptidase activity"/>
    <property type="evidence" value="ECO:0007669"/>
    <property type="project" value="InterPro"/>
</dbReference>
<name>A0A9P7VF72_9AGAR</name>
<evidence type="ECO:0000256" key="4">
    <source>
        <dbReference type="ARBA" id="ARBA00022801"/>
    </source>
</evidence>
<dbReference type="AlphaFoldDB" id="A0A9P7VF72"/>
<dbReference type="SUPFAM" id="SSF53474">
    <property type="entry name" value="alpha/beta-Hydrolases"/>
    <property type="match status" value="1"/>
</dbReference>
<protein>
    <submittedName>
        <fullName evidence="6">Uncharacterized protein</fullName>
    </submittedName>
</protein>
<evidence type="ECO:0000256" key="2">
    <source>
        <dbReference type="ARBA" id="ARBA00022645"/>
    </source>
</evidence>
<proteinExistence type="inferred from homology"/>
<keyword evidence="2" id="KW-0121">Carboxypeptidase</keyword>
<keyword evidence="3" id="KW-0645">Protease</keyword>
<dbReference type="InterPro" id="IPR001563">
    <property type="entry name" value="Peptidase_S10"/>
</dbReference>
<dbReference type="Gene3D" id="3.40.50.1820">
    <property type="entry name" value="alpha/beta hydrolase"/>
    <property type="match status" value="1"/>
</dbReference>
<dbReference type="RefSeq" id="XP_043032790.1">
    <property type="nucleotide sequence ID" value="XM_043178166.1"/>
</dbReference>
<accession>A0A9P7VF72</accession>
<evidence type="ECO:0000256" key="5">
    <source>
        <dbReference type="ARBA" id="ARBA00023180"/>
    </source>
</evidence>
<dbReference type="GeneID" id="66100453"/>